<feature type="transmembrane region" description="Helical" evidence="10">
    <location>
        <begin position="187"/>
        <end position="205"/>
    </location>
</feature>
<dbReference type="Proteomes" id="UP000002318">
    <property type="component" value="Chromosome"/>
</dbReference>
<dbReference type="eggNOG" id="COG0765">
    <property type="taxonomic scope" value="Bacteria"/>
</dbReference>
<feature type="domain" description="ABC transmembrane type-1" evidence="11">
    <location>
        <begin position="17"/>
        <end position="205"/>
    </location>
</feature>
<evidence type="ECO:0000313" key="12">
    <source>
        <dbReference type="EMBL" id="ADK80480.1"/>
    </source>
</evidence>
<dbReference type="OrthoDB" id="9787841at2"/>
<name>E1R458_SEDSS</name>
<evidence type="ECO:0000256" key="9">
    <source>
        <dbReference type="ARBA" id="ARBA00023136"/>
    </source>
</evidence>
<keyword evidence="5" id="KW-1003">Cell membrane</keyword>
<dbReference type="CDD" id="cd06261">
    <property type="entry name" value="TM_PBP2"/>
    <property type="match status" value="1"/>
</dbReference>
<gene>
    <name evidence="12" type="ordered locus">Spirs_1353</name>
</gene>
<keyword evidence="13" id="KW-1185">Reference proteome</keyword>
<dbReference type="InterPro" id="IPR010065">
    <property type="entry name" value="AA_ABC_transptr_permease_3TM"/>
</dbReference>
<accession>E1R458</accession>
<dbReference type="AlphaFoldDB" id="E1R458"/>
<dbReference type="KEGG" id="ssm:Spirs_1353"/>
<dbReference type="EMBL" id="CP002116">
    <property type="protein sequence ID" value="ADK80480.1"/>
    <property type="molecule type" value="Genomic_DNA"/>
</dbReference>
<keyword evidence="4 10" id="KW-0813">Transport</keyword>
<evidence type="ECO:0000259" key="11">
    <source>
        <dbReference type="PROSITE" id="PS50928"/>
    </source>
</evidence>
<comment type="similarity">
    <text evidence="3">Belongs to the binding-protein-dependent transport system permease family. HisMQ subfamily.</text>
</comment>
<comment type="function">
    <text evidence="1">Part of the binding-protein-dependent transport system for glutamine; probably responsible for the translocation of the substrate across the membrane.</text>
</comment>
<dbReference type="Gene3D" id="1.10.3720.10">
    <property type="entry name" value="MetI-like"/>
    <property type="match status" value="1"/>
</dbReference>
<dbReference type="SUPFAM" id="SSF161098">
    <property type="entry name" value="MetI-like"/>
    <property type="match status" value="1"/>
</dbReference>
<dbReference type="PROSITE" id="PS50928">
    <property type="entry name" value="ABC_TM1"/>
    <property type="match status" value="1"/>
</dbReference>
<organism evidence="12 13">
    <name type="scientific">Sediminispirochaeta smaragdinae (strain DSM 11293 / JCM 15392 / SEBR 4228)</name>
    <name type="common">Spirochaeta smaragdinae</name>
    <dbReference type="NCBI Taxonomy" id="573413"/>
    <lineage>
        <taxon>Bacteria</taxon>
        <taxon>Pseudomonadati</taxon>
        <taxon>Spirochaetota</taxon>
        <taxon>Spirochaetia</taxon>
        <taxon>Spirochaetales</taxon>
        <taxon>Spirochaetaceae</taxon>
        <taxon>Sediminispirochaeta</taxon>
    </lineage>
</organism>
<dbReference type="InterPro" id="IPR035906">
    <property type="entry name" value="MetI-like_sf"/>
</dbReference>
<dbReference type="Pfam" id="PF00528">
    <property type="entry name" value="BPD_transp_1"/>
    <property type="match status" value="1"/>
</dbReference>
<keyword evidence="9 10" id="KW-0472">Membrane</keyword>
<dbReference type="NCBIfam" id="TIGR01726">
    <property type="entry name" value="HEQRo_perm_3TM"/>
    <property type="match status" value="1"/>
</dbReference>
<reference evidence="12 13" key="1">
    <citation type="journal article" date="2010" name="Stand. Genomic Sci.">
        <title>Complete genome sequence of Spirochaeta smaragdinae type strain (SEBR 4228).</title>
        <authorList>
            <person name="Mavromatis K."/>
            <person name="Yasawong M."/>
            <person name="Chertkov O."/>
            <person name="Lapidus A."/>
            <person name="Lucas S."/>
            <person name="Nolan M."/>
            <person name="Del Rio T.G."/>
            <person name="Tice H."/>
            <person name="Cheng J.F."/>
            <person name="Pitluck S."/>
            <person name="Liolios K."/>
            <person name="Ivanova N."/>
            <person name="Tapia R."/>
            <person name="Han C."/>
            <person name="Bruce D."/>
            <person name="Goodwin L."/>
            <person name="Pati A."/>
            <person name="Chen A."/>
            <person name="Palaniappan K."/>
            <person name="Land M."/>
            <person name="Hauser L."/>
            <person name="Chang Y.J."/>
            <person name="Jeffries C.D."/>
            <person name="Detter J.C."/>
            <person name="Rohde M."/>
            <person name="Brambilla E."/>
            <person name="Spring S."/>
            <person name="Goker M."/>
            <person name="Sikorski J."/>
            <person name="Woyke T."/>
            <person name="Bristow J."/>
            <person name="Eisen J.A."/>
            <person name="Markowitz V."/>
            <person name="Hugenholtz P."/>
            <person name="Klenk H.P."/>
            <person name="Kyrpides N.C."/>
        </authorList>
    </citation>
    <scope>NUCLEOTIDE SEQUENCE [LARGE SCALE GENOMIC DNA]</scope>
    <source>
        <strain evidence="13">DSM 11293 / JCM 15392 / SEBR 4228</strain>
    </source>
</reference>
<feature type="transmembrane region" description="Helical" evidence="10">
    <location>
        <begin position="117"/>
        <end position="136"/>
    </location>
</feature>
<evidence type="ECO:0000313" key="13">
    <source>
        <dbReference type="Proteomes" id="UP000002318"/>
    </source>
</evidence>
<evidence type="ECO:0000256" key="5">
    <source>
        <dbReference type="ARBA" id="ARBA00022475"/>
    </source>
</evidence>
<feature type="transmembrane region" description="Helical" evidence="10">
    <location>
        <begin position="53"/>
        <end position="74"/>
    </location>
</feature>
<feature type="transmembrane region" description="Helical" evidence="10">
    <location>
        <begin position="23"/>
        <end position="41"/>
    </location>
</feature>
<feature type="transmembrane region" description="Helical" evidence="10">
    <location>
        <begin position="86"/>
        <end position="105"/>
    </location>
</feature>
<dbReference type="HOGENOM" id="CLU_019602_1_1_12"/>
<evidence type="ECO:0000256" key="7">
    <source>
        <dbReference type="ARBA" id="ARBA00022970"/>
    </source>
</evidence>
<evidence type="ECO:0000256" key="6">
    <source>
        <dbReference type="ARBA" id="ARBA00022692"/>
    </source>
</evidence>
<evidence type="ECO:0000256" key="2">
    <source>
        <dbReference type="ARBA" id="ARBA00004429"/>
    </source>
</evidence>
<protein>
    <submittedName>
        <fullName evidence="12">Polar amino acid ABC transporter, inner membrane subunit</fullName>
    </submittedName>
</protein>
<dbReference type="STRING" id="573413.Spirs_1353"/>
<dbReference type="GO" id="GO:0043190">
    <property type="term" value="C:ATP-binding cassette (ABC) transporter complex"/>
    <property type="evidence" value="ECO:0007669"/>
    <property type="project" value="InterPro"/>
</dbReference>
<keyword evidence="6 10" id="KW-0812">Transmembrane</keyword>
<evidence type="ECO:0000256" key="8">
    <source>
        <dbReference type="ARBA" id="ARBA00022989"/>
    </source>
</evidence>
<proteinExistence type="inferred from homology"/>
<dbReference type="InterPro" id="IPR000515">
    <property type="entry name" value="MetI-like"/>
</dbReference>
<dbReference type="PANTHER" id="PTHR30614:SF20">
    <property type="entry name" value="GLUTAMINE TRANSPORT SYSTEM PERMEASE PROTEIN GLNP"/>
    <property type="match status" value="1"/>
</dbReference>
<evidence type="ECO:0000256" key="1">
    <source>
        <dbReference type="ARBA" id="ARBA00003159"/>
    </source>
</evidence>
<dbReference type="PANTHER" id="PTHR30614">
    <property type="entry name" value="MEMBRANE COMPONENT OF AMINO ACID ABC TRANSPORTER"/>
    <property type="match status" value="1"/>
</dbReference>
<evidence type="ECO:0000256" key="4">
    <source>
        <dbReference type="ARBA" id="ARBA00022448"/>
    </source>
</evidence>
<sequence>MQIYIIIQYLPDFLKAALETLKIAFFSACIALFLGLVLATVNQAKIRLLSMIIDAYTIIMRSTPLLVQLYFIYYGLPLLGIQVNPYVSSVIAFSLNTGAYVVEIFRGGLEGIDKGQFYAAYSLGMGWFACLRYIIFPQVLQRVIAPLLSQFSYLIKDTSLAAVLVVQELTYTYRNVSSSTYRPMEALVIPMIIYFLLYIVFRLASMSFETKKASRG</sequence>
<keyword evidence="8 10" id="KW-1133">Transmembrane helix</keyword>
<dbReference type="InterPro" id="IPR043429">
    <property type="entry name" value="ArtM/GltK/GlnP/TcyL/YhdX-like"/>
</dbReference>
<evidence type="ECO:0000256" key="10">
    <source>
        <dbReference type="RuleBase" id="RU363032"/>
    </source>
</evidence>
<comment type="subcellular location">
    <subcellularLocation>
        <location evidence="2">Cell inner membrane</location>
        <topology evidence="2">Multi-pass membrane protein</topology>
    </subcellularLocation>
    <subcellularLocation>
        <location evidence="10">Cell membrane</location>
        <topology evidence="10">Multi-pass membrane protein</topology>
    </subcellularLocation>
</comment>
<dbReference type="RefSeq" id="WP_013253944.1">
    <property type="nucleotide sequence ID" value="NC_014364.1"/>
</dbReference>
<dbReference type="GO" id="GO:0022857">
    <property type="term" value="F:transmembrane transporter activity"/>
    <property type="evidence" value="ECO:0007669"/>
    <property type="project" value="InterPro"/>
</dbReference>
<keyword evidence="7" id="KW-0029">Amino-acid transport</keyword>
<dbReference type="GO" id="GO:0006865">
    <property type="term" value="P:amino acid transport"/>
    <property type="evidence" value="ECO:0007669"/>
    <property type="project" value="UniProtKB-KW"/>
</dbReference>
<evidence type="ECO:0000256" key="3">
    <source>
        <dbReference type="ARBA" id="ARBA00010072"/>
    </source>
</evidence>